<comment type="caution">
    <text evidence="1">The sequence shown here is derived from an EMBL/GenBank/DDBJ whole genome shotgun (WGS) entry which is preliminary data.</text>
</comment>
<dbReference type="AlphaFoldDB" id="A0AB73SXV0"/>
<keyword evidence="2" id="KW-1185">Reference proteome</keyword>
<protein>
    <submittedName>
        <fullName evidence="1">Uncharacterized protein</fullName>
    </submittedName>
</protein>
<proteinExistence type="predicted"/>
<name>A0AB73SXV0_9FIRM</name>
<dbReference type="Proteomes" id="UP000245412">
    <property type="component" value="Unassembled WGS sequence"/>
</dbReference>
<dbReference type="RefSeq" id="WP_109748590.1">
    <property type="nucleotide sequence ID" value="NZ_JANKBI010000021.1"/>
</dbReference>
<reference evidence="1 2" key="1">
    <citation type="submission" date="2018-05" db="EMBL/GenBank/DDBJ databases">
        <authorList>
            <person name="Goeker M."/>
            <person name="Huntemann M."/>
            <person name="Clum A."/>
            <person name="Pillay M."/>
            <person name="Palaniappan K."/>
            <person name="Varghese N."/>
            <person name="Mikhailova N."/>
            <person name="Stamatis D."/>
            <person name="Reddy T."/>
            <person name="Daum C."/>
            <person name="Shapiro N."/>
            <person name="Ivanova N."/>
            <person name="Kyrpides N."/>
            <person name="Woyke T."/>
        </authorList>
    </citation>
    <scope>NUCLEOTIDE SEQUENCE [LARGE SCALE GENOMIC DNA]</scope>
    <source>
        <strain evidence="1 2">DSM 26524</strain>
    </source>
</reference>
<dbReference type="EMBL" id="QGGY01000020">
    <property type="protein sequence ID" value="PWJ72205.1"/>
    <property type="molecule type" value="Genomic_DNA"/>
</dbReference>
<accession>A0AB73SXV0</accession>
<evidence type="ECO:0000313" key="1">
    <source>
        <dbReference type="EMBL" id="PWJ72205.1"/>
    </source>
</evidence>
<gene>
    <name evidence="1" type="ORF">C7383_12011</name>
</gene>
<organism evidence="1 2">
    <name type="scientific">Murimonas intestini</name>
    <dbReference type="NCBI Taxonomy" id="1337051"/>
    <lineage>
        <taxon>Bacteria</taxon>
        <taxon>Bacillati</taxon>
        <taxon>Bacillota</taxon>
        <taxon>Clostridia</taxon>
        <taxon>Lachnospirales</taxon>
        <taxon>Lachnospiraceae</taxon>
        <taxon>Murimonas</taxon>
    </lineage>
</organism>
<evidence type="ECO:0000313" key="2">
    <source>
        <dbReference type="Proteomes" id="UP000245412"/>
    </source>
</evidence>
<sequence>MKSIAEIAEGLRSGRGFSIVPPGTAMSFFVPCMEDGRLTERAFIYPFTPGRTCGYRPFAWIVRSMEKEKLLAYQKCADRDFMEGGYDPEARVNYQISQSLTAGEYSEYCKKYARIYQEIKKYVFMEKLDGQKADLLRNYIDLMKIIVPAELMTYYEGLSPEFFSWIKRAAGQEGGELADLESSFQAKPRSWQIQVLGKEISMSLLIPYRKMGKMADRAFLYSCKENKNMQSPVQVLPYAWLEIDSETGKVSGFWQRDYRDFSESGQRETGCSIPSLTFEGREKEILNALGKIRECAFKESVTDEEKNSILLFKEIFYGMISTELLRYYQELSPEFFKWLNEAGGMMG</sequence>